<feature type="region of interest" description="Disordered" evidence="1">
    <location>
        <begin position="179"/>
        <end position="208"/>
    </location>
</feature>
<dbReference type="Proteomes" id="UP001237642">
    <property type="component" value="Unassembled WGS sequence"/>
</dbReference>
<feature type="domain" description="No apical meristem-associated C-terminal" evidence="2">
    <location>
        <begin position="161"/>
        <end position="234"/>
    </location>
</feature>
<evidence type="ECO:0000313" key="3">
    <source>
        <dbReference type="EMBL" id="KAK1374125.1"/>
    </source>
</evidence>
<feature type="compositionally biased region" description="Low complexity" evidence="1">
    <location>
        <begin position="198"/>
        <end position="208"/>
    </location>
</feature>
<evidence type="ECO:0000256" key="1">
    <source>
        <dbReference type="SAM" id="MobiDB-lite"/>
    </source>
</evidence>
<gene>
    <name evidence="3" type="ORF">POM88_030318</name>
</gene>
<evidence type="ECO:0000313" key="4">
    <source>
        <dbReference type="Proteomes" id="UP001237642"/>
    </source>
</evidence>
<reference evidence="3" key="2">
    <citation type="submission" date="2023-05" db="EMBL/GenBank/DDBJ databases">
        <authorList>
            <person name="Schelkunov M.I."/>
        </authorList>
    </citation>
    <scope>NUCLEOTIDE SEQUENCE</scope>
    <source>
        <strain evidence="3">Hsosn_3</strain>
        <tissue evidence="3">Leaf</tissue>
    </source>
</reference>
<dbReference type="PANTHER" id="PTHR45125">
    <property type="entry name" value="F21J9.4-RELATED"/>
    <property type="match status" value="1"/>
</dbReference>
<comment type="caution">
    <text evidence="3">The sequence shown here is derived from an EMBL/GenBank/DDBJ whole genome shotgun (WGS) entry which is preliminary data.</text>
</comment>
<proteinExistence type="predicted"/>
<sequence>MDSQDPGHGYFTDLLNQDHVLDSTFIWQNETSPRTNDDSPPFPHNKEIITKKPARGVNFTPEEDKLLLSAWLNCSIDVVQGTYQKHLQLWGKFFEYFQQYKETTNERTIKSLTHRWSVIEKATNKFCGKLAQVVELNQSGMTEQDKFAKAKVMYQSLEKCSFQFEHCYHMLKNQPKWIGHTTKEDPKRRKMVSPSPSPSLISTTTQCSTTTEDNVFENDVIELDRPIGRKAEKGK</sequence>
<evidence type="ECO:0000259" key="2">
    <source>
        <dbReference type="Pfam" id="PF14303"/>
    </source>
</evidence>
<dbReference type="EMBL" id="JAUIZM010000007">
    <property type="protein sequence ID" value="KAK1374125.1"/>
    <property type="molecule type" value="Genomic_DNA"/>
</dbReference>
<accession>A0AAD8HYC2</accession>
<dbReference type="AlphaFoldDB" id="A0AAD8HYC2"/>
<dbReference type="PANTHER" id="PTHR45125:SF3">
    <property type="entry name" value="NO-APICAL-MERISTEM-ASSOCIATED CARBOXY-TERMINAL DOMAIN PROTEIN"/>
    <property type="match status" value="1"/>
</dbReference>
<protein>
    <submittedName>
        <fullName evidence="3">Glutathione S-transferase T3-like</fullName>
    </submittedName>
</protein>
<name>A0AAD8HYC2_9APIA</name>
<dbReference type="InterPro" id="IPR029466">
    <property type="entry name" value="NAM-associated_C"/>
</dbReference>
<organism evidence="3 4">
    <name type="scientific">Heracleum sosnowskyi</name>
    <dbReference type="NCBI Taxonomy" id="360622"/>
    <lineage>
        <taxon>Eukaryota</taxon>
        <taxon>Viridiplantae</taxon>
        <taxon>Streptophyta</taxon>
        <taxon>Embryophyta</taxon>
        <taxon>Tracheophyta</taxon>
        <taxon>Spermatophyta</taxon>
        <taxon>Magnoliopsida</taxon>
        <taxon>eudicotyledons</taxon>
        <taxon>Gunneridae</taxon>
        <taxon>Pentapetalae</taxon>
        <taxon>asterids</taxon>
        <taxon>campanulids</taxon>
        <taxon>Apiales</taxon>
        <taxon>Apiaceae</taxon>
        <taxon>Apioideae</taxon>
        <taxon>apioid superclade</taxon>
        <taxon>Tordylieae</taxon>
        <taxon>Tordyliinae</taxon>
        <taxon>Heracleum</taxon>
    </lineage>
</organism>
<reference evidence="3" key="1">
    <citation type="submission" date="2023-02" db="EMBL/GenBank/DDBJ databases">
        <title>Genome of toxic invasive species Heracleum sosnowskyi carries increased number of genes despite the absence of recent whole-genome duplications.</title>
        <authorList>
            <person name="Schelkunov M."/>
            <person name="Shtratnikova V."/>
            <person name="Makarenko M."/>
            <person name="Klepikova A."/>
            <person name="Omelchenko D."/>
            <person name="Novikova G."/>
            <person name="Obukhova E."/>
            <person name="Bogdanov V."/>
            <person name="Penin A."/>
            <person name="Logacheva M."/>
        </authorList>
    </citation>
    <scope>NUCLEOTIDE SEQUENCE</scope>
    <source>
        <strain evidence="3">Hsosn_3</strain>
        <tissue evidence="3">Leaf</tissue>
    </source>
</reference>
<keyword evidence="4" id="KW-1185">Reference proteome</keyword>
<dbReference type="Pfam" id="PF14303">
    <property type="entry name" value="NAM-associated"/>
    <property type="match status" value="1"/>
</dbReference>